<dbReference type="GO" id="GO:0008270">
    <property type="term" value="F:zinc ion binding"/>
    <property type="evidence" value="ECO:0007669"/>
    <property type="project" value="UniProtKB-KW"/>
</dbReference>
<dbReference type="RefSeq" id="XP_016750459.1">
    <property type="nucleotide sequence ID" value="XM_016894970.2"/>
</dbReference>
<keyword evidence="14" id="KW-1185">Reference proteome</keyword>
<keyword evidence="4 11" id="KW-0863">Zinc-finger</keyword>
<gene>
    <name evidence="15" type="primary">LOC107959021</name>
</gene>
<evidence type="ECO:0000256" key="6">
    <source>
        <dbReference type="ARBA" id="ARBA00023015"/>
    </source>
</evidence>
<evidence type="ECO:0000313" key="14">
    <source>
        <dbReference type="Proteomes" id="UP000818029"/>
    </source>
</evidence>
<feature type="region of interest" description="Disordered" evidence="12">
    <location>
        <begin position="188"/>
        <end position="226"/>
    </location>
</feature>
<dbReference type="PANTHER" id="PTHR45658:SF134">
    <property type="entry name" value="GATA TYPE ZINC FINGER TRANSCRIPTION FACTOR FAMILY PROTEIN"/>
    <property type="match status" value="1"/>
</dbReference>
<dbReference type="InterPro" id="IPR000679">
    <property type="entry name" value="Znf_GATA"/>
</dbReference>
<dbReference type="GO" id="GO:0005634">
    <property type="term" value="C:nucleus"/>
    <property type="evidence" value="ECO:0000318"/>
    <property type="project" value="GO_Central"/>
</dbReference>
<evidence type="ECO:0000259" key="13">
    <source>
        <dbReference type="PROSITE" id="PS50114"/>
    </source>
</evidence>
<feature type="domain" description="GATA-type" evidence="13">
    <location>
        <begin position="246"/>
        <end position="278"/>
    </location>
</feature>
<dbReference type="InterPro" id="IPR013088">
    <property type="entry name" value="Znf_NHR/GATA"/>
</dbReference>
<evidence type="ECO:0000256" key="3">
    <source>
        <dbReference type="ARBA" id="ARBA00022723"/>
    </source>
</evidence>
<dbReference type="GeneID" id="107959021"/>
<dbReference type="GO" id="GO:0006357">
    <property type="term" value="P:regulation of transcription by RNA polymerase II"/>
    <property type="evidence" value="ECO:0000318"/>
    <property type="project" value="GO_Central"/>
</dbReference>
<keyword evidence="5" id="KW-0862">Zinc</keyword>
<evidence type="ECO:0000256" key="12">
    <source>
        <dbReference type="SAM" id="MobiDB-lite"/>
    </source>
</evidence>
<keyword evidence="8" id="KW-0010">Activator</keyword>
<evidence type="ECO:0000256" key="9">
    <source>
        <dbReference type="ARBA" id="ARBA00023163"/>
    </source>
</evidence>
<comment type="similarity">
    <text evidence="2">Belongs to the type IV zinc-finger family. Class A subfamily.</text>
</comment>
<proteinExistence type="inferred from homology"/>
<dbReference type="Pfam" id="PF00320">
    <property type="entry name" value="GATA"/>
    <property type="match status" value="1"/>
</dbReference>
<dbReference type="CDD" id="cd00202">
    <property type="entry name" value="ZnF_GATA"/>
    <property type="match status" value="1"/>
</dbReference>
<accession>A0A1U8PJR1</accession>
<dbReference type="GO" id="GO:0000976">
    <property type="term" value="F:transcription cis-regulatory region binding"/>
    <property type="evidence" value="ECO:0000318"/>
    <property type="project" value="GO_Central"/>
</dbReference>
<dbReference type="Gene3D" id="3.30.50.10">
    <property type="entry name" value="Erythroid Transcription Factor GATA-1, subunit A"/>
    <property type="match status" value="1"/>
</dbReference>
<evidence type="ECO:0000256" key="1">
    <source>
        <dbReference type="ARBA" id="ARBA00004123"/>
    </source>
</evidence>
<dbReference type="OMA" id="PRSDCTD"/>
<organism evidence="14 15">
    <name type="scientific">Gossypium hirsutum</name>
    <name type="common">Upland cotton</name>
    <name type="synonym">Gossypium mexicanum</name>
    <dbReference type="NCBI Taxonomy" id="3635"/>
    <lineage>
        <taxon>Eukaryota</taxon>
        <taxon>Viridiplantae</taxon>
        <taxon>Streptophyta</taxon>
        <taxon>Embryophyta</taxon>
        <taxon>Tracheophyta</taxon>
        <taxon>Spermatophyta</taxon>
        <taxon>Magnoliopsida</taxon>
        <taxon>eudicotyledons</taxon>
        <taxon>Gunneridae</taxon>
        <taxon>Pentapetalae</taxon>
        <taxon>rosids</taxon>
        <taxon>malvids</taxon>
        <taxon>Malvales</taxon>
        <taxon>Malvaceae</taxon>
        <taxon>Malvoideae</taxon>
        <taxon>Gossypium</taxon>
    </lineage>
</organism>
<keyword evidence="3" id="KW-0479">Metal-binding</keyword>
<dbReference type="OrthoDB" id="2162994at2759"/>
<dbReference type="Proteomes" id="UP000818029">
    <property type="component" value="Chromosome A05"/>
</dbReference>
<dbReference type="FunFam" id="3.30.50.10:FF:000018">
    <property type="entry name" value="GATA transcription factor"/>
    <property type="match status" value="1"/>
</dbReference>
<evidence type="ECO:0000256" key="10">
    <source>
        <dbReference type="ARBA" id="ARBA00023242"/>
    </source>
</evidence>
<dbReference type="KEGG" id="ghi:107959021"/>
<dbReference type="SMR" id="A0A1U8PJR1"/>
<dbReference type="PROSITE" id="PS50114">
    <property type="entry name" value="GATA_ZN_FINGER_2"/>
    <property type="match status" value="1"/>
</dbReference>
<evidence type="ECO:0000256" key="8">
    <source>
        <dbReference type="ARBA" id="ARBA00023159"/>
    </source>
</evidence>
<dbReference type="PaxDb" id="3635-A0A1U8PJR1"/>
<dbReference type="InterPro" id="IPR051140">
    <property type="entry name" value="GATA_TF"/>
</dbReference>
<feature type="compositionally biased region" description="Basic residues" evidence="12">
    <location>
        <begin position="215"/>
        <end position="224"/>
    </location>
</feature>
<dbReference type="SMART" id="SM00401">
    <property type="entry name" value="ZnF_GATA"/>
    <property type="match status" value="1"/>
</dbReference>
<evidence type="ECO:0000256" key="7">
    <source>
        <dbReference type="ARBA" id="ARBA00023125"/>
    </source>
</evidence>
<evidence type="ECO:0000256" key="5">
    <source>
        <dbReference type="ARBA" id="ARBA00022833"/>
    </source>
</evidence>
<evidence type="ECO:0000256" key="2">
    <source>
        <dbReference type="ARBA" id="ARBA00005694"/>
    </source>
</evidence>
<evidence type="ECO:0000256" key="4">
    <source>
        <dbReference type="ARBA" id="ARBA00022771"/>
    </source>
</evidence>
<keyword evidence="6" id="KW-0805">Transcription regulation</keyword>
<dbReference type="GO" id="GO:0030154">
    <property type="term" value="P:cell differentiation"/>
    <property type="evidence" value="ECO:0000318"/>
    <property type="project" value="GO_Central"/>
</dbReference>
<sequence length="327" mass="35971">MSKSWFDKGYNGVGTNDDFFDDVIKYLDLPLEDVEGPDGNGSTEDVNNFLLPVEENNDGGEDWDCDFENLEPPPTNVLASLSSGFYGDFFSDSLAQNLTDSCDGSSQLNQLSSTTSITPRSDCTDVKGSTWFQTSSPVSVLESSSSCSAANPTPIDPKLSFLVKKRGRSKRRPASTFNRQFIFPSISSTSSASRGTNYVVGSESESENNPTEKPAKKRQKKKKNLTLLSGCNETKKPPYLQPVVIMKCTHCEVTETPQWREGPTGPKTLCNACGVRYRSGRLFPEYRPAASPTFVASMHSNSHKKVVEMRKKAKLPLSSIPPKVSFR</sequence>
<reference evidence="15" key="2">
    <citation type="submission" date="2025-08" db="UniProtKB">
        <authorList>
            <consortium name="RefSeq"/>
        </authorList>
    </citation>
    <scope>IDENTIFICATION</scope>
</reference>
<dbReference type="PROSITE" id="PS00344">
    <property type="entry name" value="GATA_ZN_FINGER_1"/>
    <property type="match status" value="1"/>
</dbReference>
<evidence type="ECO:0000313" key="15">
    <source>
        <dbReference type="RefSeq" id="XP_016750459.1"/>
    </source>
</evidence>
<evidence type="ECO:0000256" key="11">
    <source>
        <dbReference type="PROSITE-ProRule" id="PRU00094"/>
    </source>
</evidence>
<reference evidence="14" key="1">
    <citation type="journal article" date="2020" name="Nat. Genet.">
        <title>Genomic diversifications of five Gossypium allopolyploid species and their impact on cotton improvement.</title>
        <authorList>
            <person name="Chen Z.J."/>
            <person name="Sreedasyam A."/>
            <person name="Ando A."/>
            <person name="Song Q."/>
            <person name="De Santiago L.M."/>
            <person name="Hulse-Kemp A.M."/>
            <person name="Ding M."/>
            <person name="Ye W."/>
            <person name="Kirkbride R.C."/>
            <person name="Jenkins J."/>
            <person name="Plott C."/>
            <person name="Lovell J."/>
            <person name="Lin Y.M."/>
            <person name="Vaughn R."/>
            <person name="Liu B."/>
            <person name="Simpson S."/>
            <person name="Scheffler B.E."/>
            <person name="Wen L."/>
            <person name="Saski C.A."/>
            <person name="Grover C.E."/>
            <person name="Hu G."/>
            <person name="Conover J.L."/>
            <person name="Carlson J.W."/>
            <person name="Shu S."/>
            <person name="Boston L.B."/>
            <person name="Williams M."/>
            <person name="Peterson D.G."/>
            <person name="McGee K."/>
            <person name="Jones D.C."/>
            <person name="Wendel J.F."/>
            <person name="Stelly D.M."/>
            <person name="Grimwood J."/>
            <person name="Schmutz J."/>
        </authorList>
    </citation>
    <scope>NUCLEOTIDE SEQUENCE [LARGE SCALE GENOMIC DNA]</scope>
    <source>
        <strain evidence="14">cv. TM-1</strain>
    </source>
</reference>
<dbReference type="PANTHER" id="PTHR45658">
    <property type="entry name" value="GATA TRANSCRIPTION FACTOR"/>
    <property type="match status" value="1"/>
</dbReference>
<dbReference type="SUPFAM" id="SSF57716">
    <property type="entry name" value="Glucocorticoid receptor-like (DNA-binding domain)"/>
    <property type="match status" value="1"/>
</dbReference>
<keyword evidence="7" id="KW-0238">DNA-binding</keyword>
<name>A0A1U8PJR1_GOSHI</name>
<protein>
    <submittedName>
        <fullName evidence="15">GATA transcription factor 11</fullName>
    </submittedName>
</protein>
<keyword evidence="9" id="KW-0804">Transcription</keyword>
<comment type="subcellular location">
    <subcellularLocation>
        <location evidence="1">Nucleus</location>
    </subcellularLocation>
</comment>
<dbReference type="AlphaFoldDB" id="A0A1U8PJR1"/>
<keyword evidence="10" id="KW-0539">Nucleus</keyword>